<dbReference type="RefSeq" id="YP_009297542.1">
    <property type="nucleotide sequence ID" value="NC_031177.1"/>
</dbReference>
<evidence type="ECO:0000256" key="5">
    <source>
        <dbReference type="ARBA" id="ARBA00023136"/>
    </source>
</evidence>
<feature type="transmembrane region" description="Helical" evidence="6">
    <location>
        <begin position="233"/>
        <end position="253"/>
    </location>
</feature>
<feature type="transmembrane region" description="Helical" evidence="6">
    <location>
        <begin position="122"/>
        <end position="145"/>
    </location>
</feature>
<dbReference type="PANTHER" id="PTHR30371">
    <property type="entry name" value="SEC-INDEPENDENT PROTEIN TRANSLOCASE PROTEIN TATC"/>
    <property type="match status" value="1"/>
</dbReference>
<proteinExistence type="inferred from homology"/>
<keyword evidence="7" id="KW-0934">Plastid</keyword>
<dbReference type="GO" id="GO:0009977">
    <property type="term" value="F:proton motive force dependent protein transmembrane transporter activity"/>
    <property type="evidence" value="ECO:0007669"/>
    <property type="project" value="TreeGrafter"/>
</dbReference>
<feature type="transmembrane region" description="Helical" evidence="6">
    <location>
        <begin position="208"/>
        <end position="227"/>
    </location>
</feature>
<gene>
    <name evidence="7" type="primary">tatC</name>
    <name evidence="7" type="ORF">Hrvl_026</name>
</gene>
<feature type="transmembrane region" description="Helical" evidence="6">
    <location>
        <begin position="173"/>
        <end position="196"/>
    </location>
</feature>
<reference evidence="7" key="1">
    <citation type="journal article" date="2016" name="BMC Biol.">
        <title>Parallel evolution of highly conserved plastid genome architecture in red seaweeds and seed plants.</title>
        <authorList>
            <person name="Lee J."/>
            <person name="Cho C.H."/>
            <person name="Park S.I."/>
            <person name="Choi J.W."/>
            <person name="Song H.S."/>
            <person name="West J.A."/>
            <person name="Bhattacharya D."/>
            <person name="Yoon H.S."/>
        </authorList>
    </citation>
    <scope>NUCLEOTIDE SEQUENCE</scope>
</reference>
<comment type="similarity">
    <text evidence="2">Belongs to the TatC family.</text>
</comment>
<feature type="transmembrane region" description="Helical" evidence="6">
    <location>
        <begin position="42"/>
        <end position="59"/>
    </location>
</feature>
<evidence type="ECO:0000256" key="4">
    <source>
        <dbReference type="ARBA" id="ARBA00022989"/>
    </source>
</evidence>
<evidence type="ECO:0000256" key="3">
    <source>
        <dbReference type="ARBA" id="ARBA00022692"/>
    </source>
</evidence>
<evidence type="ECO:0000256" key="2">
    <source>
        <dbReference type="ARBA" id="ARBA00008882"/>
    </source>
</evidence>
<dbReference type="NCBIfam" id="TIGR00945">
    <property type="entry name" value="tatC"/>
    <property type="match status" value="1"/>
</dbReference>
<dbReference type="GO" id="GO:0043953">
    <property type="term" value="P:protein transport by the Tat complex"/>
    <property type="evidence" value="ECO:0007669"/>
    <property type="project" value="TreeGrafter"/>
</dbReference>
<keyword evidence="3 6" id="KW-0812">Transmembrane</keyword>
<keyword evidence="5 6" id="KW-0472">Membrane</keyword>
<dbReference type="GeneID" id="29074098"/>
<dbReference type="InterPro" id="IPR002033">
    <property type="entry name" value="TatC"/>
</dbReference>
<protein>
    <submittedName>
        <fullName evidence="7">Sec-independent translocase component C</fullName>
    </submittedName>
</protein>
<comment type="subcellular location">
    <subcellularLocation>
        <location evidence="1">Membrane</location>
        <topology evidence="1">Multi-pass membrane protein</topology>
    </subcellularLocation>
</comment>
<geneLocation type="plastid" evidence="7"/>
<feature type="transmembrane region" description="Helical" evidence="6">
    <location>
        <begin position="90"/>
        <end position="115"/>
    </location>
</feature>
<evidence type="ECO:0000256" key="6">
    <source>
        <dbReference type="SAM" id="Phobius"/>
    </source>
</evidence>
<evidence type="ECO:0000313" key="7">
    <source>
        <dbReference type="EMBL" id="AOM67086.1"/>
    </source>
</evidence>
<sequence>MKLIKNFSNNNLFQLPLLPEQRLYDKKMSIYEHLEELRHRTFYVLLWFILTSVTSFIYVKDITSILQAPAIGIKFLQLAPGEYFFASVKISFFCGLLLSTPIALHQTLLFIIPALTFRERLFIIPTIIGANCLFFIGIVFAYFVLEPKALDFLIHYGNNIVEPLWSFEQYFDFTLMFLLSTGLIFQIPIVQIILGSLNIISSKQMLSVWRYVILVSTIIAAIITPSTDPFTQILLSIAVLILYFGGAGLLLSLKK</sequence>
<dbReference type="EMBL" id="KX284723">
    <property type="protein sequence ID" value="AOM67086.1"/>
    <property type="molecule type" value="Genomic_DNA"/>
</dbReference>
<dbReference type="PANTHER" id="PTHR30371:SF0">
    <property type="entry name" value="SEC-INDEPENDENT PROTEIN TRANSLOCASE PROTEIN TATC, CHLOROPLASTIC-RELATED"/>
    <property type="match status" value="1"/>
</dbReference>
<dbReference type="GO" id="GO:0033281">
    <property type="term" value="C:TAT protein transport complex"/>
    <property type="evidence" value="ECO:0007669"/>
    <property type="project" value="TreeGrafter"/>
</dbReference>
<dbReference type="GO" id="GO:0065002">
    <property type="term" value="P:intracellular protein transmembrane transport"/>
    <property type="evidence" value="ECO:0007669"/>
    <property type="project" value="TreeGrafter"/>
</dbReference>
<dbReference type="HAMAP" id="MF_00902">
    <property type="entry name" value="TatC"/>
    <property type="match status" value="1"/>
</dbReference>
<accession>A0A1C9CFC1</accession>
<dbReference type="PRINTS" id="PR01840">
    <property type="entry name" value="TATCFAMILY"/>
</dbReference>
<dbReference type="AlphaFoldDB" id="A0A1C9CFC1"/>
<evidence type="ECO:0000256" key="1">
    <source>
        <dbReference type="ARBA" id="ARBA00004141"/>
    </source>
</evidence>
<organism evidence="7">
    <name type="scientific">Hildenbrandia rivularis</name>
    <dbReference type="NCBI Taxonomy" id="135206"/>
    <lineage>
        <taxon>Eukaryota</taxon>
        <taxon>Rhodophyta</taxon>
        <taxon>Florideophyceae</taxon>
        <taxon>Hildenbrandiophycidae</taxon>
        <taxon>Hildenbrandiales</taxon>
        <taxon>Hildenbrandiaceae</taxon>
        <taxon>Hildenbrandia</taxon>
    </lineage>
</organism>
<keyword evidence="4 6" id="KW-1133">Transmembrane helix</keyword>
<name>A0A1C9CFC1_9FLOR</name>
<dbReference type="Pfam" id="PF00902">
    <property type="entry name" value="TatC"/>
    <property type="match status" value="1"/>
</dbReference>